<dbReference type="Proteomes" id="UP000054498">
    <property type="component" value="Unassembled WGS sequence"/>
</dbReference>
<gene>
    <name evidence="1" type="ORF">MNEG_1317</name>
</gene>
<dbReference type="KEGG" id="mng:MNEG_1317"/>
<dbReference type="EMBL" id="KK100348">
    <property type="protein sequence ID" value="KIZ06633.1"/>
    <property type="molecule type" value="Genomic_DNA"/>
</dbReference>
<organism evidence="1 2">
    <name type="scientific">Monoraphidium neglectum</name>
    <dbReference type="NCBI Taxonomy" id="145388"/>
    <lineage>
        <taxon>Eukaryota</taxon>
        <taxon>Viridiplantae</taxon>
        <taxon>Chlorophyta</taxon>
        <taxon>core chlorophytes</taxon>
        <taxon>Chlorophyceae</taxon>
        <taxon>CS clade</taxon>
        <taxon>Sphaeropleales</taxon>
        <taxon>Selenastraceae</taxon>
        <taxon>Monoraphidium</taxon>
    </lineage>
</organism>
<proteinExistence type="predicted"/>
<dbReference type="RefSeq" id="XP_013905652.1">
    <property type="nucleotide sequence ID" value="XM_014050198.1"/>
</dbReference>
<evidence type="ECO:0000313" key="2">
    <source>
        <dbReference type="Proteomes" id="UP000054498"/>
    </source>
</evidence>
<name>A0A0D2K8Z3_9CHLO</name>
<dbReference type="AlphaFoldDB" id="A0A0D2K8Z3"/>
<protein>
    <submittedName>
        <fullName evidence="1">Uncharacterized protein</fullName>
    </submittedName>
</protein>
<reference evidence="1 2" key="1">
    <citation type="journal article" date="2013" name="BMC Genomics">
        <title>Reconstruction of the lipid metabolism for the microalga Monoraphidium neglectum from its genome sequence reveals characteristics suitable for biofuel production.</title>
        <authorList>
            <person name="Bogen C."/>
            <person name="Al-Dilaimi A."/>
            <person name="Albersmeier A."/>
            <person name="Wichmann J."/>
            <person name="Grundmann M."/>
            <person name="Rupp O."/>
            <person name="Lauersen K.J."/>
            <person name="Blifernez-Klassen O."/>
            <person name="Kalinowski J."/>
            <person name="Goesmann A."/>
            <person name="Mussgnug J.H."/>
            <person name="Kruse O."/>
        </authorList>
    </citation>
    <scope>NUCLEOTIDE SEQUENCE [LARGE SCALE GENOMIC DNA]</scope>
    <source>
        <strain evidence="1 2">SAG 48.87</strain>
    </source>
</reference>
<evidence type="ECO:0000313" key="1">
    <source>
        <dbReference type="EMBL" id="KIZ06633.1"/>
    </source>
</evidence>
<dbReference type="GeneID" id="25730605"/>
<sequence length="97" mass="10538">MQAYLEYEKPGEYGDEKRGQFAFDLKGQQGRSGPLADTQAALAEQVQALSPGDWVWLSWVHEYVHDGGSSFPERPVTAMQPISPEEGQALAAASKAA</sequence>
<accession>A0A0D2K8Z3</accession>
<keyword evidence="2" id="KW-1185">Reference proteome</keyword>
<dbReference type="OrthoDB" id="6017153at2759"/>